<organism evidence="1 2">
    <name type="scientific">Ancylostoma ceylanicum</name>
    <dbReference type="NCBI Taxonomy" id="53326"/>
    <lineage>
        <taxon>Eukaryota</taxon>
        <taxon>Metazoa</taxon>
        <taxon>Ecdysozoa</taxon>
        <taxon>Nematoda</taxon>
        <taxon>Chromadorea</taxon>
        <taxon>Rhabditida</taxon>
        <taxon>Rhabditina</taxon>
        <taxon>Rhabditomorpha</taxon>
        <taxon>Strongyloidea</taxon>
        <taxon>Ancylostomatidae</taxon>
        <taxon>Ancylostomatinae</taxon>
        <taxon>Ancylostoma</taxon>
    </lineage>
</organism>
<proteinExistence type="predicted"/>
<dbReference type="AlphaFoldDB" id="A0A016V9H5"/>
<gene>
    <name evidence="1" type="primary">Acey_s0015.g2621</name>
    <name evidence="1" type="ORF">Y032_0015g2621</name>
</gene>
<dbReference type="OrthoDB" id="10510528at2759"/>
<evidence type="ECO:0000313" key="2">
    <source>
        <dbReference type="Proteomes" id="UP000024635"/>
    </source>
</evidence>
<dbReference type="EMBL" id="JARK01001351">
    <property type="protein sequence ID" value="EYC23388.1"/>
    <property type="molecule type" value="Genomic_DNA"/>
</dbReference>
<dbReference type="Proteomes" id="UP000024635">
    <property type="component" value="Unassembled WGS sequence"/>
</dbReference>
<accession>A0A016V9H5</accession>
<comment type="caution">
    <text evidence="1">The sequence shown here is derived from an EMBL/GenBank/DDBJ whole genome shotgun (WGS) entry which is preliminary data.</text>
</comment>
<reference evidence="2" key="1">
    <citation type="journal article" date="2015" name="Nat. Genet.">
        <title>The genome and transcriptome of the zoonotic hookworm Ancylostoma ceylanicum identify infection-specific gene families.</title>
        <authorList>
            <person name="Schwarz E.M."/>
            <person name="Hu Y."/>
            <person name="Antoshechkin I."/>
            <person name="Miller M.M."/>
            <person name="Sternberg P.W."/>
            <person name="Aroian R.V."/>
        </authorList>
    </citation>
    <scope>NUCLEOTIDE SEQUENCE</scope>
    <source>
        <strain evidence="2">HY135</strain>
    </source>
</reference>
<name>A0A016V9H5_9BILA</name>
<sequence>MITRNIGLKLQDFYIFLASNTRGSETKLLLRQPKSTLRRSFFTYRAGTDYAKLSKLISFQATTKNSK</sequence>
<protein>
    <submittedName>
        <fullName evidence="1">Uncharacterized protein</fullName>
    </submittedName>
</protein>
<keyword evidence="2" id="KW-1185">Reference proteome</keyword>
<evidence type="ECO:0000313" key="1">
    <source>
        <dbReference type="EMBL" id="EYC23388.1"/>
    </source>
</evidence>